<keyword evidence="2" id="KW-0808">Transferase</keyword>
<gene>
    <name evidence="2" type="ORF">M6B38_155150</name>
</gene>
<accession>A0AAX6F445</accession>
<comment type="caution">
    <text evidence="2">The sequence shown here is derived from an EMBL/GenBank/DDBJ whole genome shotgun (WGS) entry which is preliminary data.</text>
</comment>
<keyword evidence="2" id="KW-0328">Glycosyltransferase</keyword>
<dbReference type="PANTHER" id="PTHR46779">
    <property type="entry name" value="BETA-1,6-GALACTOSYLTRANSFERASE GALT29A"/>
    <property type="match status" value="1"/>
</dbReference>
<evidence type="ECO:0000313" key="2">
    <source>
        <dbReference type="EMBL" id="KAJ6811094.1"/>
    </source>
</evidence>
<dbReference type="AlphaFoldDB" id="A0AAX6F445"/>
<sequence length="397" mass="44931">MKKSLQFPFTLLLLLSILTLTLLSFRTAILPAIGSGSLPEPEPVILNSTLISLASADPIEPDLRREVDALLDGNLPASSRARHRTISTADDHDHSLADLRTRSAIRFRLRRRDYRDYRVFPQFRRLLRDWIRRRRFDPAVVASPELLLPLPPSLSLLPPLRLLRRRRQQRHPPQLRPRRPHRLPRPRRPPQQRPHRRLLPPRRLPDQPLLRQQQHPPPLRPPPGLLLPPLRRPRPHPHVHLPARPPPRLLRLQRLPQGPPARHRPRLRPPLREDRQVLLHQALRRGDREAPRAVGEAPRREGLPLLVGDAGGGARGRGLPEGQRVRVREGRGGQAPLPHQPEGGAGPARLRGGVRVLPGPRGAAGGNTFPQGFGTEGPSCRVLPLILLFGGRTKWDL</sequence>
<name>A0AAX6F445_IRIPA</name>
<feature type="compositionally biased region" description="Pro residues" evidence="1">
    <location>
        <begin position="215"/>
        <end position="226"/>
    </location>
</feature>
<evidence type="ECO:0000256" key="1">
    <source>
        <dbReference type="SAM" id="MobiDB-lite"/>
    </source>
</evidence>
<proteinExistence type="predicted"/>
<keyword evidence="3" id="KW-1185">Reference proteome</keyword>
<dbReference type="EMBL" id="JANAVB010031819">
    <property type="protein sequence ID" value="KAJ6811094.1"/>
    <property type="molecule type" value="Genomic_DNA"/>
</dbReference>
<organism evidence="2 3">
    <name type="scientific">Iris pallida</name>
    <name type="common">Sweet iris</name>
    <dbReference type="NCBI Taxonomy" id="29817"/>
    <lineage>
        <taxon>Eukaryota</taxon>
        <taxon>Viridiplantae</taxon>
        <taxon>Streptophyta</taxon>
        <taxon>Embryophyta</taxon>
        <taxon>Tracheophyta</taxon>
        <taxon>Spermatophyta</taxon>
        <taxon>Magnoliopsida</taxon>
        <taxon>Liliopsida</taxon>
        <taxon>Asparagales</taxon>
        <taxon>Iridaceae</taxon>
        <taxon>Iridoideae</taxon>
        <taxon>Irideae</taxon>
        <taxon>Iris</taxon>
    </lineage>
</organism>
<feature type="region of interest" description="Disordered" evidence="1">
    <location>
        <begin position="165"/>
        <end position="273"/>
    </location>
</feature>
<dbReference type="Proteomes" id="UP001140949">
    <property type="component" value="Unassembled WGS sequence"/>
</dbReference>
<evidence type="ECO:0000313" key="3">
    <source>
        <dbReference type="Proteomes" id="UP001140949"/>
    </source>
</evidence>
<reference evidence="2" key="2">
    <citation type="submission" date="2023-04" db="EMBL/GenBank/DDBJ databases">
        <authorList>
            <person name="Bruccoleri R.E."/>
            <person name="Oakeley E.J."/>
            <person name="Faust A.-M."/>
            <person name="Dessus-Babus S."/>
            <person name="Altorfer M."/>
            <person name="Burckhardt D."/>
            <person name="Oertli M."/>
            <person name="Naumann U."/>
            <person name="Petersen F."/>
            <person name="Wong J."/>
        </authorList>
    </citation>
    <scope>NUCLEOTIDE SEQUENCE</scope>
    <source>
        <strain evidence="2">GSM-AAB239-AS_SAM_17_03QT</strain>
        <tissue evidence="2">Leaf</tissue>
    </source>
</reference>
<feature type="compositionally biased region" description="Basic residues" evidence="1">
    <location>
        <begin position="231"/>
        <end position="241"/>
    </location>
</feature>
<dbReference type="PANTHER" id="PTHR46779:SF1">
    <property type="entry name" value="BETA-1,6-GALACTOSYLTRANSFERASE GALT29A"/>
    <property type="match status" value="1"/>
</dbReference>
<protein>
    <submittedName>
        <fullName evidence="2">Sialyltransferase-like protein</fullName>
    </submittedName>
</protein>
<feature type="compositionally biased region" description="Basic residues" evidence="1">
    <location>
        <begin position="176"/>
        <end position="200"/>
    </location>
</feature>
<dbReference type="GO" id="GO:0016757">
    <property type="term" value="F:glycosyltransferase activity"/>
    <property type="evidence" value="ECO:0007669"/>
    <property type="project" value="UniProtKB-KW"/>
</dbReference>
<reference evidence="2" key="1">
    <citation type="journal article" date="2023" name="GigaByte">
        <title>Genome assembly of the bearded iris, Iris pallida Lam.</title>
        <authorList>
            <person name="Bruccoleri R.E."/>
            <person name="Oakeley E.J."/>
            <person name="Faust A.M.E."/>
            <person name="Altorfer M."/>
            <person name="Dessus-Babus S."/>
            <person name="Burckhardt D."/>
            <person name="Oertli M."/>
            <person name="Naumann U."/>
            <person name="Petersen F."/>
            <person name="Wong J."/>
        </authorList>
    </citation>
    <scope>NUCLEOTIDE SEQUENCE</scope>
    <source>
        <strain evidence="2">GSM-AAB239-AS_SAM_17_03QT</strain>
    </source>
</reference>